<dbReference type="InParanoid" id="A0A024GV54"/>
<gene>
    <name evidence="1" type="ORF">BN9_126290</name>
</gene>
<name>A0A024GV54_9STRA</name>
<reference evidence="1 2" key="1">
    <citation type="submission" date="2012-05" db="EMBL/GenBank/DDBJ databases">
        <title>Recombination and specialization in a pathogen metapopulation.</title>
        <authorList>
            <person name="Gardiner A."/>
            <person name="Kemen E."/>
            <person name="Schultz-Larsen T."/>
            <person name="MacLean D."/>
            <person name="Van Oosterhout C."/>
            <person name="Jones J.D.G."/>
        </authorList>
    </citation>
    <scope>NUCLEOTIDE SEQUENCE [LARGE SCALE GENOMIC DNA]</scope>
    <source>
        <strain evidence="1 2">Ac Nc2</strain>
    </source>
</reference>
<accession>A0A024GV54</accession>
<sequence>MRMLSNGLLSVYDADQMWNQDGKIFSTSKSFRETLMKRVLVLFSFNIASDIPATTLQFSFNLSHLKLPKLFKERKKSSKCTLQCAGEQVVAKNGFKQLTDNVASIQAFQLLLMFVSIQLLATSSSDEAVVVLQDLERSSRDISQNEMLQLPRATSRL</sequence>
<protein>
    <submittedName>
        <fullName evidence="1">Uncharacterized protein</fullName>
    </submittedName>
</protein>
<dbReference type="Proteomes" id="UP000053237">
    <property type="component" value="Unassembled WGS sequence"/>
</dbReference>
<keyword evidence="2" id="KW-1185">Reference proteome</keyword>
<evidence type="ECO:0000313" key="2">
    <source>
        <dbReference type="Proteomes" id="UP000053237"/>
    </source>
</evidence>
<dbReference type="EMBL" id="CAIX01000881">
    <property type="protein sequence ID" value="CCI50629.1"/>
    <property type="molecule type" value="Genomic_DNA"/>
</dbReference>
<proteinExistence type="predicted"/>
<comment type="caution">
    <text evidence="1">The sequence shown here is derived from an EMBL/GenBank/DDBJ whole genome shotgun (WGS) entry which is preliminary data.</text>
</comment>
<dbReference type="AlphaFoldDB" id="A0A024GV54"/>
<organism evidence="1 2">
    <name type="scientific">Albugo candida</name>
    <dbReference type="NCBI Taxonomy" id="65357"/>
    <lineage>
        <taxon>Eukaryota</taxon>
        <taxon>Sar</taxon>
        <taxon>Stramenopiles</taxon>
        <taxon>Oomycota</taxon>
        <taxon>Peronosporomycetes</taxon>
        <taxon>Albuginales</taxon>
        <taxon>Albuginaceae</taxon>
        <taxon>Albugo</taxon>
    </lineage>
</organism>
<evidence type="ECO:0000313" key="1">
    <source>
        <dbReference type="EMBL" id="CCI50629.1"/>
    </source>
</evidence>